<name>A0AAZ3S2L4_ONCTS</name>
<dbReference type="GeneID" id="112238095"/>
<keyword evidence="9" id="KW-1185">Reference proteome</keyword>
<evidence type="ECO:0000259" key="6">
    <source>
        <dbReference type="Pfam" id="PF24654"/>
    </source>
</evidence>
<dbReference type="InterPro" id="IPR056290">
    <property type="entry name" value="CEPT76/DRC7_peptidase-like_dom"/>
</dbReference>
<sequence>MSLPPEKASELKQIIHNHLIKMNIHAKIRDVLAETVREDLDPGHSSLSEEDFLRALQCRGIVDDVMKDLHFSKEVPDTELGLQNTPKPATHFIDKDPTKLKKTNMDPARRYLYLQVLGGKAFLEHLQEPEPLPGQVCSTFTLYLHFRNQRFHSKPVPCACEPDLQEGFLLEIHREGLGDGSKMADATTMLSICDPVHLVLIKRDTSSETTLVSSYFLDWRTVLSSPSGKTSVAVELLGVGSECKVTAGVLNMSLDLYPPLSEILSPDIITTQQSLERQKTAEKERLFLVYAKQWWREFLEIRQANQSKLVKIFAQDENGVNRPVCSYVRVLRAGRLLESPRQAARFVSLLGLEKAPVVGGGGAGKQEQWCSLLAFLCRNKGDCEDHATLLCSLLLGFGLDAYVCVGTKPKSLAHTWVMTRGTDSTITFWESLTAHRYLHQAIDPDAPPLAPQPRPSYPYRTIGCVFNHRSFLANCQPSDAVELCSFDFHNQSQWKAMSEEAVGSVCSPGSTTSLPPLPPLCGPSLEPSAASNQLELELRYLVVEHRKDLGLATVWDDHLSYVLSSALAAYELERCTGTSCGNEEFQDAVRRAVPDGHTFKGFPIHFLHHNARRAFATCLRSPFCDEIVCCRGDHVRLAVRVRVFAYPESACAVWVMFACKYRSVL</sequence>
<evidence type="ECO:0000259" key="4">
    <source>
        <dbReference type="Pfam" id="PF15627"/>
    </source>
</evidence>
<dbReference type="InterPro" id="IPR052299">
    <property type="entry name" value="CEP76"/>
</dbReference>
<dbReference type="InterPro" id="IPR056288">
    <property type="entry name" value="CEP76_C"/>
</dbReference>
<organism evidence="8 9">
    <name type="scientific">Oncorhynchus tshawytscha</name>
    <name type="common">Chinook salmon</name>
    <name type="synonym">Salmo tshawytscha</name>
    <dbReference type="NCBI Taxonomy" id="74940"/>
    <lineage>
        <taxon>Eukaryota</taxon>
        <taxon>Metazoa</taxon>
        <taxon>Chordata</taxon>
        <taxon>Craniata</taxon>
        <taxon>Vertebrata</taxon>
        <taxon>Euteleostomi</taxon>
        <taxon>Actinopterygii</taxon>
        <taxon>Neopterygii</taxon>
        <taxon>Teleostei</taxon>
        <taxon>Protacanthopterygii</taxon>
        <taxon>Salmoniformes</taxon>
        <taxon>Salmonidae</taxon>
        <taxon>Salmoninae</taxon>
        <taxon>Oncorhynchus</taxon>
    </lineage>
</organism>
<feature type="domain" description="CEP76 N-terminal" evidence="6">
    <location>
        <begin position="10"/>
        <end position="69"/>
    </location>
</feature>
<protein>
    <recommendedName>
        <fullName evidence="10">Centrosomal protein of 76 kDa</fullName>
    </recommendedName>
</protein>
<dbReference type="AlphaFoldDB" id="A0AAZ3S2L4"/>
<reference evidence="9" key="1">
    <citation type="journal article" date="2018" name="PLoS ONE">
        <title>Chinook salmon (Oncorhynchus tshawytscha) genome and transcriptome.</title>
        <authorList>
            <person name="Christensen K.A."/>
            <person name="Leong J.S."/>
            <person name="Sakhrani D."/>
            <person name="Biagi C.A."/>
            <person name="Minkley D.R."/>
            <person name="Withler R.E."/>
            <person name="Rondeau E.B."/>
            <person name="Koop B.F."/>
            <person name="Devlin R.H."/>
        </authorList>
    </citation>
    <scope>NUCLEOTIDE SEQUENCE [LARGE SCALE GENOMIC DNA]</scope>
</reference>
<dbReference type="GeneTree" id="ENSGT00390000000781"/>
<evidence type="ECO:0008006" key="10">
    <source>
        <dbReference type="Google" id="ProtNLM"/>
    </source>
</evidence>
<dbReference type="Pfam" id="PF15627">
    <property type="entry name" value="CEP76-C2"/>
    <property type="match status" value="1"/>
</dbReference>
<dbReference type="PANTHER" id="PTHR46436:SF1">
    <property type="entry name" value="CENTROSOMAL PROTEIN OF 76 KDA"/>
    <property type="match status" value="1"/>
</dbReference>
<reference evidence="8" key="3">
    <citation type="submission" date="2025-09" db="UniProtKB">
        <authorList>
            <consortium name="Ensembl"/>
        </authorList>
    </citation>
    <scope>IDENTIFICATION</scope>
</reference>
<gene>
    <name evidence="8" type="primary">CEP76</name>
</gene>
<feature type="region of interest" description="Disordered" evidence="3">
    <location>
        <begin position="79"/>
        <end position="100"/>
    </location>
</feature>
<dbReference type="Proteomes" id="UP000694402">
    <property type="component" value="Unassembled WGS sequence"/>
</dbReference>
<dbReference type="Pfam" id="PF24656">
    <property type="entry name" value="CEPT76_peptidase"/>
    <property type="match status" value="1"/>
</dbReference>
<feature type="domain" description="CEP76/DRC7 peptidase-like" evidence="7">
    <location>
        <begin position="367"/>
        <end position="497"/>
    </location>
</feature>
<accession>A0AAZ3S2L4</accession>
<evidence type="ECO:0000256" key="3">
    <source>
        <dbReference type="SAM" id="MobiDB-lite"/>
    </source>
</evidence>
<comment type="subcellular location">
    <subcellularLocation>
        <location evidence="1">Cytoplasm</location>
        <location evidence="1">Cytoskeleton</location>
        <location evidence="1">Microtubule organizing center</location>
        <location evidence="1">Centrosome</location>
    </subcellularLocation>
</comment>
<dbReference type="GO" id="GO:0005813">
    <property type="term" value="C:centrosome"/>
    <property type="evidence" value="ECO:0007669"/>
    <property type="project" value="UniProtKB-SubCell"/>
</dbReference>
<evidence type="ECO:0000313" key="8">
    <source>
        <dbReference type="Ensembl" id="ENSOTSP00005146804.1"/>
    </source>
</evidence>
<keyword evidence="2" id="KW-0963">Cytoplasm</keyword>
<dbReference type="RefSeq" id="XP_042173951.1">
    <property type="nucleotide sequence ID" value="XM_042318017.1"/>
</dbReference>
<dbReference type="Ensembl" id="ENSOTST00005167690.1">
    <property type="protein sequence ID" value="ENSOTSP00005146804.1"/>
    <property type="gene ID" value="ENSOTSG00005017690.2"/>
</dbReference>
<dbReference type="InterPro" id="IPR056289">
    <property type="entry name" value="CEP76_N"/>
</dbReference>
<evidence type="ECO:0000256" key="2">
    <source>
        <dbReference type="ARBA" id="ARBA00022490"/>
    </source>
</evidence>
<evidence type="ECO:0000313" key="9">
    <source>
        <dbReference type="Proteomes" id="UP000694402"/>
    </source>
</evidence>
<dbReference type="InterPro" id="IPR028926">
    <property type="entry name" value="CEP76-C2"/>
</dbReference>
<dbReference type="Pfam" id="PF24654">
    <property type="entry name" value="CEP76_N"/>
    <property type="match status" value="1"/>
</dbReference>
<feature type="domain" description="CEP76 C2" evidence="4">
    <location>
        <begin position="104"/>
        <end position="261"/>
    </location>
</feature>
<dbReference type="GO" id="GO:0046599">
    <property type="term" value="P:regulation of centriole replication"/>
    <property type="evidence" value="ECO:0007669"/>
    <property type="project" value="TreeGrafter"/>
</dbReference>
<proteinExistence type="predicted"/>
<dbReference type="GO" id="GO:0005814">
    <property type="term" value="C:centriole"/>
    <property type="evidence" value="ECO:0007669"/>
    <property type="project" value="TreeGrafter"/>
</dbReference>
<evidence type="ECO:0000259" key="5">
    <source>
        <dbReference type="Pfam" id="PF24652"/>
    </source>
</evidence>
<dbReference type="Pfam" id="PF24652">
    <property type="entry name" value="CEP76_C"/>
    <property type="match status" value="1"/>
</dbReference>
<feature type="domain" description="Centrosomal protein of 76 kDa C-terminal" evidence="5">
    <location>
        <begin position="527"/>
        <end position="662"/>
    </location>
</feature>
<evidence type="ECO:0000259" key="7">
    <source>
        <dbReference type="Pfam" id="PF24656"/>
    </source>
</evidence>
<dbReference type="PANTHER" id="PTHR46436">
    <property type="entry name" value="CENTROSOMAL PROTEIN OF 76 KDA"/>
    <property type="match status" value="1"/>
</dbReference>
<evidence type="ECO:0000256" key="1">
    <source>
        <dbReference type="ARBA" id="ARBA00004300"/>
    </source>
</evidence>
<reference evidence="8" key="2">
    <citation type="submission" date="2025-08" db="UniProtKB">
        <authorList>
            <consortium name="Ensembl"/>
        </authorList>
    </citation>
    <scope>IDENTIFICATION</scope>
</reference>